<dbReference type="EMBL" id="CM029053">
    <property type="protein sequence ID" value="KAG2548342.1"/>
    <property type="molecule type" value="Genomic_DNA"/>
</dbReference>
<dbReference type="SUPFAM" id="SSF53383">
    <property type="entry name" value="PLP-dependent transferases"/>
    <property type="match status" value="1"/>
</dbReference>
<evidence type="ECO:0000259" key="6">
    <source>
        <dbReference type="Pfam" id="PF00155"/>
    </source>
</evidence>
<dbReference type="InterPro" id="IPR015421">
    <property type="entry name" value="PyrdxlP-dep_Trfase_major"/>
</dbReference>
<dbReference type="PANTHER" id="PTHR43807:SF12">
    <property type="entry name" value="AMINOTRANSFERASE, CLASSES I AND II FAMILY PROTEIN, EXPRESSED"/>
    <property type="match status" value="1"/>
</dbReference>
<dbReference type="GO" id="GO:0030170">
    <property type="term" value="F:pyridoxal phosphate binding"/>
    <property type="evidence" value="ECO:0007669"/>
    <property type="project" value="InterPro"/>
</dbReference>
<dbReference type="GO" id="GO:0016212">
    <property type="term" value="F:kynurenine-oxoglutarate transaminase activity"/>
    <property type="evidence" value="ECO:0007669"/>
    <property type="project" value="TreeGrafter"/>
</dbReference>
<comment type="cofactor">
    <cofactor evidence="1">
        <name>pyridoxal 5'-phosphate</name>
        <dbReference type="ChEBI" id="CHEBI:597326"/>
    </cofactor>
</comment>
<dbReference type="InterPro" id="IPR004839">
    <property type="entry name" value="Aminotransferase_I/II_large"/>
</dbReference>
<dbReference type="EMBL" id="CM029053">
    <property type="protein sequence ID" value="KAG2548341.1"/>
    <property type="molecule type" value="Genomic_DNA"/>
</dbReference>
<evidence type="ECO:0000256" key="1">
    <source>
        <dbReference type="ARBA" id="ARBA00001933"/>
    </source>
</evidence>
<gene>
    <name evidence="7" type="ORF">PVAP13_9KG180500</name>
</gene>
<reference evidence="7" key="1">
    <citation type="submission" date="2020-05" db="EMBL/GenBank/DDBJ databases">
        <title>WGS assembly of Panicum virgatum.</title>
        <authorList>
            <person name="Lovell J.T."/>
            <person name="Jenkins J."/>
            <person name="Shu S."/>
            <person name="Juenger T.E."/>
            <person name="Schmutz J."/>
        </authorList>
    </citation>
    <scope>NUCLEOTIDE SEQUENCE</scope>
    <source>
        <strain evidence="7">AP13</strain>
    </source>
</reference>
<dbReference type="Pfam" id="PF00155">
    <property type="entry name" value="Aminotran_1_2"/>
    <property type="match status" value="1"/>
</dbReference>
<evidence type="ECO:0000256" key="4">
    <source>
        <dbReference type="ARBA" id="ARBA00022679"/>
    </source>
</evidence>
<proteinExistence type="inferred from homology"/>
<dbReference type="GO" id="GO:0005737">
    <property type="term" value="C:cytoplasm"/>
    <property type="evidence" value="ECO:0007669"/>
    <property type="project" value="TreeGrafter"/>
</dbReference>
<evidence type="ECO:0000313" key="8">
    <source>
        <dbReference type="Proteomes" id="UP000823388"/>
    </source>
</evidence>
<keyword evidence="5" id="KW-0663">Pyridoxal phosphate</keyword>
<evidence type="ECO:0000256" key="3">
    <source>
        <dbReference type="ARBA" id="ARBA00022576"/>
    </source>
</evidence>
<evidence type="ECO:0000256" key="2">
    <source>
        <dbReference type="ARBA" id="ARBA00007441"/>
    </source>
</evidence>
<comment type="caution">
    <text evidence="7">The sequence shown here is derived from an EMBL/GenBank/DDBJ whole genome shotgun (WGS) entry which is preliminary data.</text>
</comment>
<dbReference type="InterPro" id="IPR015422">
    <property type="entry name" value="PyrdxlP-dep_Trfase_small"/>
</dbReference>
<sequence>MERRLSAASRRSAPSPIQQLSHLAQRVGAVNLAEGFPDFPAPPHVKAAAAAAAAAIAADHNQYRHVQGICDILAEMAKRDHGLDVDPLTDFVICCGQSEAFAAAIFAIIDPGDEVLLFDPAYETYETCIELARGVPPNNVPLDPPSWTLNEDEFLKSFTSRTKAVVLNSPHNPTGKVFSKEELLIIAQACQKVDCFAITDDVYEYITYHENKHISLASLPGMQERTVITSSLSKTYSVTGWRIGWACSPASIASAIRNIHVKLTDSAPALFQEAALIALTSTLDFYSSLKTTMR</sequence>
<keyword evidence="4" id="KW-0808">Transferase</keyword>
<dbReference type="InterPro" id="IPR004838">
    <property type="entry name" value="NHTrfase_class1_PyrdxlP-BS"/>
</dbReference>
<evidence type="ECO:0000313" key="7">
    <source>
        <dbReference type="EMBL" id="KAG2548342.1"/>
    </source>
</evidence>
<dbReference type="Gene3D" id="3.90.1150.10">
    <property type="entry name" value="Aspartate Aminotransferase, domain 1"/>
    <property type="match status" value="1"/>
</dbReference>
<protein>
    <recommendedName>
        <fullName evidence="6">Aminotransferase class I/classII large domain-containing protein</fullName>
    </recommendedName>
</protein>
<dbReference type="Proteomes" id="UP000823388">
    <property type="component" value="Chromosome 9K"/>
</dbReference>
<name>A0A8T0NJN2_PANVG</name>
<dbReference type="Gene3D" id="3.40.640.10">
    <property type="entry name" value="Type I PLP-dependent aspartate aminotransferase-like (Major domain)"/>
    <property type="match status" value="1"/>
</dbReference>
<accession>A0A8T0NJN2</accession>
<evidence type="ECO:0000256" key="5">
    <source>
        <dbReference type="ARBA" id="ARBA00022898"/>
    </source>
</evidence>
<dbReference type="AlphaFoldDB" id="A0A8T0NJN2"/>
<comment type="similarity">
    <text evidence="2">Belongs to the class-I pyridoxal-phosphate-dependent aminotransferase family.</text>
</comment>
<dbReference type="InterPro" id="IPR015424">
    <property type="entry name" value="PyrdxlP-dep_Trfase"/>
</dbReference>
<dbReference type="PANTHER" id="PTHR43807">
    <property type="entry name" value="FI04487P"/>
    <property type="match status" value="1"/>
</dbReference>
<keyword evidence="8" id="KW-1185">Reference proteome</keyword>
<dbReference type="FunFam" id="3.40.640.10:FF:000086">
    <property type="entry name" value="Kynurenine--oxoglutarate transaminase 1"/>
    <property type="match status" value="1"/>
</dbReference>
<keyword evidence="3" id="KW-0032">Aminotransferase</keyword>
<dbReference type="InterPro" id="IPR051326">
    <property type="entry name" value="Kynurenine-oxoglutarate_AT"/>
</dbReference>
<feature type="domain" description="Aminotransferase class I/classII large" evidence="6">
    <location>
        <begin position="30"/>
        <end position="286"/>
    </location>
</feature>
<organism evidence="7 8">
    <name type="scientific">Panicum virgatum</name>
    <name type="common">Blackwell switchgrass</name>
    <dbReference type="NCBI Taxonomy" id="38727"/>
    <lineage>
        <taxon>Eukaryota</taxon>
        <taxon>Viridiplantae</taxon>
        <taxon>Streptophyta</taxon>
        <taxon>Embryophyta</taxon>
        <taxon>Tracheophyta</taxon>
        <taxon>Spermatophyta</taxon>
        <taxon>Magnoliopsida</taxon>
        <taxon>Liliopsida</taxon>
        <taxon>Poales</taxon>
        <taxon>Poaceae</taxon>
        <taxon>PACMAD clade</taxon>
        <taxon>Panicoideae</taxon>
        <taxon>Panicodae</taxon>
        <taxon>Paniceae</taxon>
        <taxon>Panicinae</taxon>
        <taxon>Panicum</taxon>
        <taxon>Panicum sect. Hiantes</taxon>
    </lineage>
</organism>
<dbReference type="PROSITE" id="PS00105">
    <property type="entry name" value="AA_TRANSFER_CLASS_1"/>
    <property type="match status" value="1"/>
</dbReference>
<dbReference type="CDD" id="cd00609">
    <property type="entry name" value="AAT_like"/>
    <property type="match status" value="1"/>
</dbReference>